<accession>A0A6C0HJE0</accession>
<name>A0A6C0HJE0_9ZZZZ</name>
<protein>
    <submittedName>
        <fullName evidence="2">Uncharacterized protein</fullName>
    </submittedName>
</protein>
<reference evidence="2" key="1">
    <citation type="journal article" date="2020" name="Nature">
        <title>Giant virus diversity and host interactions through global metagenomics.</title>
        <authorList>
            <person name="Schulz F."/>
            <person name="Roux S."/>
            <person name="Paez-Espino D."/>
            <person name="Jungbluth S."/>
            <person name="Walsh D.A."/>
            <person name="Denef V.J."/>
            <person name="McMahon K.D."/>
            <person name="Konstantinidis K.T."/>
            <person name="Eloe-Fadrosh E.A."/>
            <person name="Kyrpides N.C."/>
            <person name="Woyke T."/>
        </authorList>
    </citation>
    <scope>NUCLEOTIDE SEQUENCE</scope>
    <source>
        <strain evidence="2">GVMAG-M-3300023184-121</strain>
    </source>
</reference>
<organism evidence="2">
    <name type="scientific">viral metagenome</name>
    <dbReference type="NCBI Taxonomy" id="1070528"/>
    <lineage>
        <taxon>unclassified sequences</taxon>
        <taxon>metagenomes</taxon>
        <taxon>organismal metagenomes</taxon>
    </lineage>
</organism>
<dbReference type="AlphaFoldDB" id="A0A6C0HJE0"/>
<keyword evidence="1" id="KW-1133">Transmembrane helix</keyword>
<feature type="transmembrane region" description="Helical" evidence="1">
    <location>
        <begin position="6"/>
        <end position="26"/>
    </location>
</feature>
<proteinExistence type="predicted"/>
<evidence type="ECO:0000313" key="2">
    <source>
        <dbReference type="EMBL" id="QHT80768.1"/>
    </source>
</evidence>
<sequence length="124" mass="14143">MQIPFLIVFMMYTVHLYAVHGVYAVVPMMSMTRRMSYMKTLYSVPCEICKNAVADKMDYGHHPRQACIRATKDRFQQDACVSLLRTPLKGHSIHEICANTKMTDCTSITILCDSHKKEGVCHVV</sequence>
<evidence type="ECO:0000256" key="1">
    <source>
        <dbReference type="SAM" id="Phobius"/>
    </source>
</evidence>
<dbReference type="EMBL" id="MN739974">
    <property type="protein sequence ID" value="QHT80768.1"/>
    <property type="molecule type" value="Genomic_DNA"/>
</dbReference>
<keyword evidence="1" id="KW-0472">Membrane</keyword>
<keyword evidence="1" id="KW-0812">Transmembrane</keyword>